<dbReference type="GO" id="GO:0046872">
    <property type="term" value="F:metal ion binding"/>
    <property type="evidence" value="ECO:0007669"/>
    <property type="project" value="UniProtKB-KW"/>
</dbReference>
<evidence type="ECO:0000256" key="12">
    <source>
        <dbReference type="ARBA" id="ARBA00048696"/>
    </source>
</evidence>
<dbReference type="GO" id="GO:0005524">
    <property type="term" value="F:ATP binding"/>
    <property type="evidence" value="ECO:0007669"/>
    <property type="project" value="UniProtKB-KW"/>
</dbReference>
<comment type="similarity">
    <text evidence="10">Belongs to the MntA antitoxin family.</text>
</comment>
<dbReference type="Pfam" id="PF01909">
    <property type="entry name" value="NTP_transf_2"/>
    <property type="match status" value="1"/>
</dbReference>
<dbReference type="SUPFAM" id="SSF81301">
    <property type="entry name" value="Nucleotidyltransferase"/>
    <property type="match status" value="1"/>
</dbReference>
<proteinExistence type="inferred from homology"/>
<reference evidence="14 15" key="1">
    <citation type="submission" date="2015-04" db="EMBL/GenBank/DDBJ databases">
        <title>The complete genome sequence of the hyperthermophilic, obligate iron-reducing archaeon Geoglobus ahangari strain 234T.</title>
        <authorList>
            <person name="Manzella M.P."/>
            <person name="Holmes D.E."/>
            <person name="Rocheleau J.M."/>
            <person name="Chung A."/>
            <person name="Reguera G."/>
            <person name="Kashefi K."/>
        </authorList>
    </citation>
    <scope>NUCLEOTIDE SEQUENCE [LARGE SCALE GENOMIC DNA]</scope>
    <source>
        <strain evidence="14 15">234</strain>
    </source>
</reference>
<keyword evidence="15" id="KW-1185">Reference proteome</keyword>
<organism evidence="14 15">
    <name type="scientific">Geoglobus ahangari</name>
    <dbReference type="NCBI Taxonomy" id="113653"/>
    <lineage>
        <taxon>Archaea</taxon>
        <taxon>Methanobacteriati</taxon>
        <taxon>Methanobacteriota</taxon>
        <taxon>Archaeoglobi</taxon>
        <taxon>Archaeoglobales</taxon>
        <taxon>Archaeoglobaceae</taxon>
        <taxon>Geoglobus</taxon>
    </lineage>
</organism>
<dbReference type="OrthoDB" id="61846at2157"/>
<keyword evidence="8" id="KW-0460">Magnesium</keyword>
<dbReference type="InParanoid" id="A0A0F7IIZ0"/>
<keyword evidence="4" id="KW-0548">Nucleotidyltransferase</keyword>
<evidence type="ECO:0000256" key="1">
    <source>
        <dbReference type="ARBA" id="ARBA00001946"/>
    </source>
</evidence>
<keyword evidence="5" id="KW-0479">Metal-binding</keyword>
<feature type="domain" description="Polymerase nucleotidyl transferase" evidence="13">
    <location>
        <begin position="11"/>
        <end position="96"/>
    </location>
</feature>
<comment type="cofactor">
    <cofactor evidence="1">
        <name>Mg(2+)</name>
        <dbReference type="ChEBI" id="CHEBI:18420"/>
    </cofactor>
</comment>
<dbReference type="EMBL" id="CP011267">
    <property type="protein sequence ID" value="AKG92150.1"/>
    <property type="molecule type" value="Genomic_DNA"/>
</dbReference>
<dbReference type="KEGG" id="gah:GAH_00503"/>
<evidence type="ECO:0000256" key="6">
    <source>
        <dbReference type="ARBA" id="ARBA00022741"/>
    </source>
</evidence>
<keyword evidence="7" id="KW-0067">ATP-binding</keyword>
<evidence type="ECO:0000313" key="15">
    <source>
        <dbReference type="Proteomes" id="UP000034723"/>
    </source>
</evidence>
<evidence type="ECO:0000256" key="9">
    <source>
        <dbReference type="ARBA" id="ARBA00034531"/>
    </source>
</evidence>
<evidence type="ECO:0000256" key="3">
    <source>
        <dbReference type="ARBA" id="ARBA00022679"/>
    </source>
</evidence>
<comment type="catalytic activity">
    <reaction evidence="11">
        <text>O-(5'-adenylyl)-L-tyrosyl-[protein] + ATP = O-[5'-(adenylyl-(5'-&gt;3')-adenylyl)]-L-tyrosyl-[protein] + diphosphate</text>
        <dbReference type="Rhea" id="RHEA:66528"/>
        <dbReference type="Rhea" id="RHEA-COMP:13846"/>
        <dbReference type="Rhea" id="RHEA-COMP:17046"/>
        <dbReference type="ChEBI" id="CHEBI:30616"/>
        <dbReference type="ChEBI" id="CHEBI:33019"/>
        <dbReference type="ChEBI" id="CHEBI:83624"/>
        <dbReference type="ChEBI" id="CHEBI:167160"/>
    </reaction>
</comment>
<evidence type="ECO:0000313" key="14">
    <source>
        <dbReference type="EMBL" id="AKG92150.1"/>
    </source>
</evidence>
<keyword evidence="2" id="KW-1277">Toxin-antitoxin system</keyword>
<keyword evidence="6" id="KW-0547">Nucleotide-binding</keyword>
<evidence type="ECO:0000256" key="7">
    <source>
        <dbReference type="ARBA" id="ARBA00022840"/>
    </source>
</evidence>
<evidence type="ECO:0000259" key="13">
    <source>
        <dbReference type="Pfam" id="PF01909"/>
    </source>
</evidence>
<keyword evidence="3 14" id="KW-0808">Transferase</keyword>
<dbReference type="Proteomes" id="UP000034723">
    <property type="component" value="Chromosome"/>
</dbReference>
<comment type="catalytic activity">
    <reaction evidence="12">
        <text>L-tyrosyl-[protein] + ATP = O-(5'-adenylyl)-L-tyrosyl-[protein] + diphosphate</text>
        <dbReference type="Rhea" id="RHEA:54288"/>
        <dbReference type="Rhea" id="RHEA-COMP:10136"/>
        <dbReference type="Rhea" id="RHEA-COMP:13846"/>
        <dbReference type="ChEBI" id="CHEBI:30616"/>
        <dbReference type="ChEBI" id="CHEBI:33019"/>
        <dbReference type="ChEBI" id="CHEBI:46858"/>
        <dbReference type="ChEBI" id="CHEBI:83624"/>
        <dbReference type="EC" id="2.7.7.108"/>
    </reaction>
</comment>
<dbReference type="HOGENOM" id="CLU_130257_10_1_2"/>
<dbReference type="STRING" id="113653.GAH_00503"/>
<evidence type="ECO:0000256" key="2">
    <source>
        <dbReference type="ARBA" id="ARBA00022649"/>
    </source>
</evidence>
<protein>
    <recommendedName>
        <fullName evidence="9">protein adenylyltransferase</fullName>
        <ecNumber evidence="9">2.7.7.108</ecNumber>
    </recommendedName>
</protein>
<name>A0A0F7IIZ0_9EURY</name>
<evidence type="ECO:0000256" key="10">
    <source>
        <dbReference type="ARBA" id="ARBA00038276"/>
    </source>
</evidence>
<dbReference type="RefSeq" id="WP_048094535.1">
    <property type="nucleotide sequence ID" value="NZ_CP011267.1"/>
</dbReference>
<dbReference type="PANTHER" id="PTHR33571">
    <property type="entry name" value="SSL8005 PROTEIN"/>
    <property type="match status" value="1"/>
</dbReference>
<evidence type="ECO:0000256" key="11">
    <source>
        <dbReference type="ARBA" id="ARBA00047518"/>
    </source>
</evidence>
<dbReference type="GO" id="GO:0070733">
    <property type="term" value="F:AMPylase activity"/>
    <property type="evidence" value="ECO:0007669"/>
    <property type="project" value="UniProtKB-EC"/>
</dbReference>
<dbReference type="EC" id="2.7.7.108" evidence="9"/>
<evidence type="ECO:0000256" key="4">
    <source>
        <dbReference type="ARBA" id="ARBA00022695"/>
    </source>
</evidence>
<dbReference type="PANTHER" id="PTHR33571:SF12">
    <property type="entry name" value="BSL3053 PROTEIN"/>
    <property type="match status" value="1"/>
</dbReference>
<dbReference type="InterPro" id="IPR052038">
    <property type="entry name" value="Type-VII_TA_antitoxin"/>
</dbReference>
<dbReference type="CDD" id="cd05403">
    <property type="entry name" value="NT_KNTase_like"/>
    <property type="match status" value="1"/>
</dbReference>
<gene>
    <name evidence="14" type="ORF">GAH_00503</name>
</gene>
<dbReference type="InterPro" id="IPR002934">
    <property type="entry name" value="Polymerase_NTP_transf_dom"/>
</dbReference>
<dbReference type="AlphaFoldDB" id="A0A0F7IIZ0"/>
<sequence>MKTLEEIISILKKHRDEIKREFKAEIIGVFGSYARGEGKPDSDIDILVRFMEGATVFDLVGLAEYLEEKLGVRVDIVSERALRPELKDRILKEVVIV</sequence>
<dbReference type="Gene3D" id="3.30.460.10">
    <property type="entry name" value="Beta Polymerase, domain 2"/>
    <property type="match status" value="1"/>
</dbReference>
<dbReference type="GeneID" id="24803085"/>
<accession>A0A0F7IIZ0</accession>
<evidence type="ECO:0000256" key="8">
    <source>
        <dbReference type="ARBA" id="ARBA00022842"/>
    </source>
</evidence>
<evidence type="ECO:0000256" key="5">
    <source>
        <dbReference type="ARBA" id="ARBA00022723"/>
    </source>
</evidence>
<dbReference type="InterPro" id="IPR043519">
    <property type="entry name" value="NT_sf"/>
</dbReference>